<proteinExistence type="predicted"/>
<sequence>MIPHELTPRKIKLPETNNHSIVLITEDRPRHQRFAYRIQKEFGDLVLAWYHLGTASDFVHPMSIKGGLPALYQKVKNRLLTDYKAEEINYYIRNKGLRKSIKKMFFLIYTMITDAYLLQKRR</sequence>
<protein>
    <submittedName>
        <fullName evidence="1">Uncharacterized protein</fullName>
    </submittedName>
</protein>
<evidence type="ECO:0000313" key="1">
    <source>
        <dbReference type="EMBL" id="GAG04730.1"/>
    </source>
</evidence>
<name>X0UGK7_9ZZZZ</name>
<dbReference type="AlphaFoldDB" id="X0UGK7"/>
<reference evidence="1" key="1">
    <citation type="journal article" date="2014" name="Front. Microbiol.">
        <title>High frequency of phylogenetically diverse reductive dehalogenase-homologous genes in deep subseafloor sedimentary metagenomes.</title>
        <authorList>
            <person name="Kawai M."/>
            <person name="Futagami T."/>
            <person name="Toyoda A."/>
            <person name="Takaki Y."/>
            <person name="Nishi S."/>
            <person name="Hori S."/>
            <person name="Arai W."/>
            <person name="Tsubouchi T."/>
            <person name="Morono Y."/>
            <person name="Uchiyama I."/>
            <person name="Ito T."/>
            <person name="Fujiyama A."/>
            <person name="Inagaki F."/>
            <person name="Takami H."/>
        </authorList>
    </citation>
    <scope>NUCLEOTIDE SEQUENCE</scope>
    <source>
        <strain evidence="1">Expedition CK06-06</strain>
    </source>
</reference>
<organism evidence="1">
    <name type="scientific">marine sediment metagenome</name>
    <dbReference type="NCBI Taxonomy" id="412755"/>
    <lineage>
        <taxon>unclassified sequences</taxon>
        <taxon>metagenomes</taxon>
        <taxon>ecological metagenomes</taxon>
    </lineage>
</organism>
<gene>
    <name evidence="1" type="ORF">S01H1_34575</name>
</gene>
<accession>X0UGK7</accession>
<dbReference type="EMBL" id="BARS01021535">
    <property type="protein sequence ID" value="GAG04730.1"/>
    <property type="molecule type" value="Genomic_DNA"/>
</dbReference>
<comment type="caution">
    <text evidence="1">The sequence shown here is derived from an EMBL/GenBank/DDBJ whole genome shotgun (WGS) entry which is preliminary data.</text>
</comment>
<feature type="non-terminal residue" evidence="1">
    <location>
        <position position="122"/>
    </location>
</feature>